<protein>
    <submittedName>
        <fullName evidence="1">Uncharacterized protein</fullName>
    </submittedName>
</protein>
<dbReference type="Proteomes" id="UP000075806">
    <property type="component" value="Unassembled WGS sequence"/>
</dbReference>
<dbReference type="EMBL" id="LTAO01000012">
    <property type="protein sequence ID" value="KYG32118.1"/>
    <property type="molecule type" value="Genomic_DNA"/>
</dbReference>
<dbReference type="RefSeq" id="WP_061948438.1">
    <property type="nucleotide sequence ID" value="NZ_LTAO01000012.1"/>
</dbReference>
<accession>A0A161Q6V5</accession>
<dbReference type="AlphaFoldDB" id="A0A161Q6V5"/>
<sequence>MNTKKDQIQSNIYTNLYEHVIIIVYKSELEHLTITDLSFLTGQSEELILECLEFGNFDVNKLVFQ</sequence>
<dbReference type="OrthoDB" id="2890371at2"/>
<evidence type="ECO:0000313" key="2">
    <source>
        <dbReference type="Proteomes" id="UP000075806"/>
    </source>
</evidence>
<evidence type="ECO:0000313" key="1">
    <source>
        <dbReference type="EMBL" id="KYG32118.1"/>
    </source>
</evidence>
<gene>
    <name evidence="1" type="ORF">AZF04_04935</name>
</gene>
<reference evidence="1" key="1">
    <citation type="submission" date="2016-02" db="EMBL/GenBank/DDBJ databases">
        <title>Genome sequence of Bacillus trypoxylicola KCTC 13244(T).</title>
        <authorList>
            <person name="Jeong H."/>
            <person name="Park S.-H."/>
            <person name="Choi S.-K."/>
        </authorList>
    </citation>
    <scope>NUCLEOTIDE SEQUENCE [LARGE SCALE GENOMIC DNA]</scope>
    <source>
        <strain evidence="1">KCTC 13244</strain>
    </source>
</reference>
<comment type="caution">
    <text evidence="1">The sequence shown here is derived from an EMBL/GenBank/DDBJ whole genome shotgun (WGS) entry which is preliminary data.</text>
</comment>
<organism evidence="1 2">
    <name type="scientific">Alkalihalobacillus trypoxylicola</name>
    <dbReference type="NCBI Taxonomy" id="519424"/>
    <lineage>
        <taxon>Bacteria</taxon>
        <taxon>Bacillati</taxon>
        <taxon>Bacillota</taxon>
        <taxon>Bacilli</taxon>
        <taxon>Bacillales</taxon>
        <taxon>Bacillaceae</taxon>
        <taxon>Alkalihalobacillus</taxon>
    </lineage>
</organism>
<keyword evidence="2" id="KW-1185">Reference proteome</keyword>
<name>A0A161Q6V5_9BACI</name>
<proteinExistence type="predicted"/>